<dbReference type="GO" id="GO:0008270">
    <property type="term" value="F:zinc ion binding"/>
    <property type="evidence" value="ECO:0007669"/>
    <property type="project" value="UniProtKB-KW"/>
</dbReference>
<feature type="domain" description="RING-type" evidence="22">
    <location>
        <begin position="800"/>
        <end position="864"/>
    </location>
</feature>
<keyword evidence="5" id="KW-0808">Transferase</keyword>
<feature type="transmembrane region" description="Helical" evidence="20">
    <location>
        <begin position="418"/>
        <end position="434"/>
    </location>
</feature>
<dbReference type="HOGENOM" id="CLU_010475_0_0_1"/>
<dbReference type="GO" id="GO:0061630">
    <property type="term" value="F:ubiquitin protein ligase activity"/>
    <property type="evidence" value="ECO:0007669"/>
    <property type="project" value="UniProtKB-EC"/>
</dbReference>
<reference evidence="23 24" key="1">
    <citation type="journal article" date="2012" name="BMC Genomics">
        <title>Sequencing the genome of Marssonina brunnea reveals fungus-poplar co-evolution.</title>
        <authorList>
            <person name="Zhu S."/>
            <person name="Cao Y.-Z."/>
            <person name="Jiang C."/>
            <person name="Tan B.-Y."/>
            <person name="Wang Z."/>
            <person name="Feng S."/>
            <person name="Zhang L."/>
            <person name="Su X.-H."/>
            <person name="Brejova B."/>
            <person name="Vinar T."/>
            <person name="Xu M."/>
            <person name="Wang M.-X."/>
            <person name="Zhang S.-G."/>
            <person name="Huang M.-R."/>
            <person name="Wu R."/>
            <person name="Zhou Y."/>
        </authorList>
    </citation>
    <scope>NUCLEOTIDE SEQUENCE [LARGE SCALE GENOMIC DNA]</scope>
    <source>
        <strain evidence="23 24">MB_m1</strain>
    </source>
</reference>
<comment type="function">
    <text evidence="14">Catalytic component of the DSC E3 ubiquitin ligase complex which is required for the srbA transcriptional activator proteolytic cleavage to release the soluble transcription factor from the membrane in low oxygen or sterol conditions. Required for growth during hypoxia and triazole drug susceptibility, as well as for virulence in a murine model of invasive pulmonary aspergillosis (IPA).</text>
</comment>
<dbReference type="Proteomes" id="UP000006753">
    <property type="component" value="Unassembled WGS sequence"/>
</dbReference>
<dbReference type="Pfam" id="PF11145">
    <property type="entry name" value="DUF2921"/>
    <property type="match status" value="1"/>
</dbReference>
<feature type="transmembrane region" description="Helical" evidence="20">
    <location>
        <begin position="674"/>
        <end position="695"/>
    </location>
</feature>
<dbReference type="InParanoid" id="K1XGI3"/>
<dbReference type="PANTHER" id="PTHR22763:SF162">
    <property type="entry name" value="TRANSMEMBRANE E3 UBIQUITIN-PROTEIN LIGASE 1"/>
    <property type="match status" value="1"/>
</dbReference>
<evidence type="ECO:0000256" key="19">
    <source>
        <dbReference type="PROSITE-ProRule" id="PRU00175"/>
    </source>
</evidence>
<evidence type="ECO:0000259" key="22">
    <source>
        <dbReference type="PROSITE" id="PS50089"/>
    </source>
</evidence>
<dbReference type="SUPFAM" id="SSF57850">
    <property type="entry name" value="RING/U-box"/>
    <property type="match status" value="1"/>
</dbReference>
<keyword evidence="24" id="KW-1185">Reference proteome</keyword>
<feature type="chain" id="PRO_5003853066" description="DSC E3 ubiquitin ligase complex subunit A" evidence="21">
    <location>
        <begin position="29"/>
        <end position="870"/>
    </location>
</feature>
<evidence type="ECO:0000256" key="5">
    <source>
        <dbReference type="ARBA" id="ARBA00022679"/>
    </source>
</evidence>
<dbReference type="STRING" id="1072389.K1XGI3"/>
<dbReference type="OrthoDB" id="9984778at2759"/>
<keyword evidence="12 20" id="KW-1133">Transmembrane helix</keyword>
<dbReference type="eggNOG" id="KOG0828">
    <property type="taxonomic scope" value="Eukaryota"/>
</dbReference>
<dbReference type="FunCoup" id="K1XGI3">
    <property type="interactions" value="39"/>
</dbReference>
<evidence type="ECO:0000256" key="8">
    <source>
        <dbReference type="ARBA" id="ARBA00022729"/>
    </source>
</evidence>
<sequence length="870" mass="96179">MPTQQPPPQEYARVILIIILLFFLYTSPDQGPPPGFQSPRDYATHRIDRFRHDLDILNTTKWGDFAPKTAPGSKNEAAKYLNLTGFREEDDYAWERLDAFKKRSLEFTEEAKLGSSWKDPSSGEIGDVYQNATGVVRGRWTRHTADLNGQPRERVMNLTEISPVTNWAFRDEEYWLRNITGTEGKLMMRLEERGEDMDVTEDTPDDLSLPVKPANIVREVAATVTIQDESSSGDGWDMKVHGAHWPKQGVMLLTTTSEKFAGVFGLPHLTLDSNQFLASQRLFNKTLGAKVGSLLEKTSWNDLGNPWTSSPDSAGDSTMPTPHCEYVVYIQLYPMNVYQGAGGPYFDQSTIVDRIEEELRFPNGAPIPPAPGLKMSTVIFSPDCGFILESKGPPKFAAVDGTHLNGKKQEIYLFDVKQGLHALTATMFGQILLLKMQSKEASTPSTVGRVSLFTIAMMLMADAMLFSSLSLLTVTAPNIFPAALLTAFVALMSLGIGIRFVSAVYTVQEPERRERLRAQQAAEAANAPTRTATALGSAPLPNPIITAAGPDVPLVTPAVTPTPTRIEAPIIIPSDQDIDAEIEENLSAAASASLLPTANSPATTQTPPRTTSSFGVVYMKFVLTSTFLLFLTVSSVSWSVPIRTAFINLLSFTYLSFWVPQIRRNAVRSCRKALLWKFIIGQSVLRLLPFAYFYLREDNIMFAETDWKAFCVLVGWVWIQIWVLVGQEVLGPRWGLPHGWYEPGWDYHPILSEDNVESGGLPIGLVQIPGSPSLERVATGESGDMESRKKQDDTVRIVDCAICMQILEVPVVAAGEDVTGSGAAGGVGGMLARRQYMVTPCRHIFHTACLEGWMRFRLQCPNCRENLPAL</sequence>
<evidence type="ECO:0000256" key="13">
    <source>
        <dbReference type="ARBA" id="ARBA00023136"/>
    </source>
</evidence>
<feature type="signal peptide" evidence="21">
    <location>
        <begin position="1"/>
        <end position="28"/>
    </location>
</feature>
<comment type="pathway">
    <text evidence="3">Protein modification; protein ubiquitination.</text>
</comment>
<evidence type="ECO:0000256" key="11">
    <source>
        <dbReference type="ARBA" id="ARBA00022833"/>
    </source>
</evidence>
<dbReference type="EC" id="2.3.2.27" evidence="4"/>
<dbReference type="Pfam" id="PF13639">
    <property type="entry name" value="zf-RING_2"/>
    <property type="match status" value="1"/>
</dbReference>
<accession>K1XGI3</accession>
<dbReference type="PROSITE" id="PS50089">
    <property type="entry name" value="ZF_RING_2"/>
    <property type="match status" value="1"/>
</dbReference>
<keyword evidence="9 19" id="KW-0863">Zinc-finger</keyword>
<feature type="transmembrane region" description="Helical" evidence="20">
    <location>
        <begin position="479"/>
        <end position="507"/>
    </location>
</feature>
<dbReference type="InterPro" id="IPR013083">
    <property type="entry name" value="Znf_RING/FYVE/PHD"/>
</dbReference>
<evidence type="ECO:0000256" key="2">
    <source>
        <dbReference type="ARBA" id="ARBA00004127"/>
    </source>
</evidence>
<dbReference type="KEGG" id="mbe:MBM_01875"/>
<gene>
    <name evidence="23" type="ORF">MBM_01875</name>
</gene>
<evidence type="ECO:0000256" key="4">
    <source>
        <dbReference type="ARBA" id="ARBA00012483"/>
    </source>
</evidence>
<evidence type="ECO:0000256" key="1">
    <source>
        <dbReference type="ARBA" id="ARBA00000900"/>
    </source>
</evidence>
<name>K1XGI3_MARBU</name>
<keyword evidence="10" id="KW-0833">Ubl conjugation pathway</keyword>
<dbReference type="InterPro" id="IPR001841">
    <property type="entry name" value="Znf_RING"/>
</dbReference>
<dbReference type="InterPro" id="IPR050731">
    <property type="entry name" value="HRD1_E3_ubiq-ligases"/>
</dbReference>
<keyword evidence="7" id="KW-0479">Metal-binding</keyword>
<evidence type="ECO:0000313" key="24">
    <source>
        <dbReference type="Proteomes" id="UP000006753"/>
    </source>
</evidence>
<evidence type="ECO:0000256" key="21">
    <source>
        <dbReference type="SAM" id="SignalP"/>
    </source>
</evidence>
<dbReference type="GO" id="GO:0043161">
    <property type="term" value="P:proteasome-mediated ubiquitin-dependent protein catabolic process"/>
    <property type="evidence" value="ECO:0007669"/>
    <property type="project" value="TreeGrafter"/>
</dbReference>
<evidence type="ECO:0000256" key="10">
    <source>
        <dbReference type="ARBA" id="ARBA00022786"/>
    </source>
</evidence>
<dbReference type="GO" id="GO:0044695">
    <property type="term" value="C:Dsc E3 ubiquitin ligase complex"/>
    <property type="evidence" value="ECO:0007669"/>
    <property type="project" value="TreeGrafter"/>
</dbReference>
<evidence type="ECO:0000256" key="3">
    <source>
        <dbReference type="ARBA" id="ARBA00004906"/>
    </source>
</evidence>
<proteinExistence type="predicted"/>
<keyword evidence="11" id="KW-0862">Zinc</keyword>
<evidence type="ECO:0000313" key="23">
    <source>
        <dbReference type="EMBL" id="EKD19923.1"/>
    </source>
</evidence>
<dbReference type="Gene3D" id="3.30.40.10">
    <property type="entry name" value="Zinc/RING finger domain, C3HC4 (zinc finger)"/>
    <property type="match status" value="1"/>
</dbReference>
<dbReference type="SMART" id="SM00184">
    <property type="entry name" value="RING"/>
    <property type="match status" value="1"/>
</dbReference>
<dbReference type="InterPro" id="IPR021319">
    <property type="entry name" value="DUF2921"/>
</dbReference>
<comment type="catalytic activity">
    <reaction evidence="1">
        <text>S-ubiquitinyl-[E2 ubiquitin-conjugating enzyme]-L-cysteine + [acceptor protein]-L-lysine = [E2 ubiquitin-conjugating enzyme]-L-cysteine + N(6)-ubiquitinyl-[acceptor protein]-L-lysine.</text>
        <dbReference type="EC" id="2.3.2.27"/>
    </reaction>
</comment>
<evidence type="ECO:0000256" key="12">
    <source>
        <dbReference type="ARBA" id="ARBA00022989"/>
    </source>
</evidence>
<evidence type="ECO:0000256" key="14">
    <source>
        <dbReference type="ARBA" id="ARBA00056116"/>
    </source>
</evidence>
<protein>
    <recommendedName>
        <fullName evidence="16">DSC E3 ubiquitin ligase complex subunit A</fullName>
        <ecNumber evidence="4">2.3.2.27</ecNumber>
    </recommendedName>
    <alternativeName>
        <fullName evidence="17">Defective for SREBP cleavage protein A</fullName>
    </alternativeName>
    <alternativeName>
        <fullName evidence="18">RING-type E3 ubiquitin transferase dscA</fullName>
    </alternativeName>
</protein>
<evidence type="ECO:0000256" key="9">
    <source>
        <dbReference type="ARBA" id="ARBA00022771"/>
    </source>
</evidence>
<evidence type="ECO:0000256" key="20">
    <source>
        <dbReference type="SAM" id="Phobius"/>
    </source>
</evidence>
<keyword evidence="23" id="KW-0436">Ligase</keyword>
<dbReference type="PANTHER" id="PTHR22763">
    <property type="entry name" value="RING ZINC FINGER PROTEIN"/>
    <property type="match status" value="1"/>
</dbReference>
<feature type="transmembrane region" description="Helical" evidence="20">
    <location>
        <begin position="644"/>
        <end position="662"/>
    </location>
</feature>
<dbReference type="GO" id="GO:0012505">
    <property type="term" value="C:endomembrane system"/>
    <property type="evidence" value="ECO:0007669"/>
    <property type="project" value="UniProtKB-SubCell"/>
</dbReference>
<feature type="transmembrane region" description="Helical" evidence="20">
    <location>
        <begin position="446"/>
        <end position="467"/>
    </location>
</feature>
<comment type="subunit">
    <text evidence="15">Component of the DSC E3 ubiquitin ligase complex composed of dscA, dscB, dscC and dscD.</text>
</comment>
<keyword evidence="13 20" id="KW-0472">Membrane</keyword>
<dbReference type="EMBL" id="JH921430">
    <property type="protein sequence ID" value="EKD19923.1"/>
    <property type="molecule type" value="Genomic_DNA"/>
</dbReference>
<evidence type="ECO:0000256" key="17">
    <source>
        <dbReference type="ARBA" id="ARBA00077885"/>
    </source>
</evidence>
<feature type="transmembrane region" description="Helical" evidence="20">
    <location>
        <begin position="617"/>
        <end position="638"/>
    </location>
</feature>
<comment type="subcellular location">
    <subcellularLocation>
        <location evidence="2">Endomembrane system</location>
        <topology evidence="2">Multi-pass membrane protein</topology>
    </subcellularLocation>
</comment>
<dbReference type="AlphaFoldDB" id="K1XGI3"/>
<organism evidence="23 24">
    <name type="scientific">Marssonina brunnea f. sp. multigermtubi (strain MB_m1)</name>
    <name type="common">Marssonina leaf spot fungus</name>
    <dbReference type="NCBI Taxonomy" id="1072389"/>
    <lineage>
        <taxon>Eukaryota</taxon>
        <taxon>Fungi</taxon>
        <taxon>Dikarya</taxon>
        <taxon>Ascomycota</taxon>
        <taxon>Pezizomycotina</taxon>
        <taxon>Leotiomycetes</taxon>
        <taxon>Helotiales</taxon>
        <taxon>Drepanopezizaceae</taxon>
        <taxon>Drepanopeziza</taxon>
    </lineage>
</organism>
<dbReference type="GO" id="GO:0016874">
    <property type="term" value="F:ligase activity"/>
    <property type="evidence" value="ECO:0007669"/>
    <property type="project" value="UniProtKB-KW"/>
</dbReference>
<evidence type="ECO:0000256" key="16">
    <source>
        <dbReference type="ARBA" id="ARBA00071072"/>
    </source>
</evidence>
<keyword evidence="6 20" id="KW-0812">Transmembrane</keyword>
<evidence type="ECO:0000256" key="7">
    <source>
        <dbReference type="ARBA" id="ARBA00022723"/>
    </source>
</evidence>
<evidence type="ECO:0000256" key="6">
    <source>
        <dbReference type="ARBA" id="ARBA00022692"/>
    </source>
</evidence>
<dbReference type="OMA" id="LEGWMRF"/>
<evidence type="ECO:0000256" key="18">
    <source>
        <dbReference type="ARBA" id="ARBA00082128"/>
    </source>
</evidence>
<evidence type="ECO:0000256" key="15">
    <source>
        <dbReference type="ARBA" id="ARBA00063126"/>
    </source>
</evidence>
<dbReference type="FunFam" id="3.30.40.10:FF:000626">
    <property type="entry name" value="Transmembrane ubiquitin ligase 1"/>
    <property type="match status" value="1"/>
</dbReference>
<keyword evidence="8 21" id="KW-0732">Signal</keyword>